<accession>A0A1Y6K312</accession>
<protein>
    <submittedName>
        <fullName evidence="1">Uncharacterized protein</fullName>
    </submittedName>
</protein>
<evidence type="ECO:0000313" key="2">
    <source>
        <dbReference type="Proteomes" id="UP000195514"/>
    </source>
</evidence>
<gene>
    <name evidence="1" type="ORF">CFX1CAM_0959</name>
</gene>
<dbReference type="EMBL" id="LT859958">
    <property type="protein sequence ID" value="SMX54024.1"/>
    <property type="molecule type" value="Genomic_DNA"/>
</dbReference>
<reference evidence="2" key="1">
    <citation type="submission" date="2017-05" db="EMBL/GenBank/DDBJ databases">
        <authorList>
            <person name="Kirkegaard R."/>
            <person name="Mcilroy J S."/>
        </authorList>
    </citation>
    <scope>NUCLEOTIDE SEQUENCE [LARGE SCALE GENOMIC DNA]</scope>
</reference>
<keyword evidence="2" id="KW-1185">Reference proteome</keyword>
<dbReference type="Proteomes" id="UP000195514">
    <property type="component" value="Chromosome I"/>
</dbReference>
<organism evidence="1 2">
    <name type="scientific">Candidatus Brevifilum fermentans</name>
    <dbReference type="NCBI Taxonomy" id="1986204"/>
    <lineage>
        <taxon>Bacteria</taxon>
        <taxon>Bacillati</taxon>
        <taxon>Chloroflexota</taxon>
        <taxon>Anaerolineae</taxon>
        <taxon>Anaerolineales</taxon>
        <taxon>Anaerolineaceae</taxon>
        <taxon>Candidatus Brevifilum</taxon>
    </lineage>
</organism>
<dbReference type="AlphaFoldDB" id="A0A1Y6K312"/>
<sequence>MIGLQIYEILRVHILIIQWFFDLDRLSAI</sequence>
<name>A0A1Y6K312_9CHLR</name>
<dbReference type="KEGG" id="abat:CFX1CAM_0959"/>
<evidence type="ECO:0000313" key="1">
    <source>
        <dbReference type="EMBL" id="SMX54024.1"/>
    </source>
</evidence>
<proteinExistence type="predicted"/>